<keyword evidence="1" id="KW-0472">Membrane</keyword>
<proteinExistence type="predicted"/>
<dbReference type="EMBL" id="VSSQ01020180">
    <property type="protein sequence ID" value="MPM64840.1"/>
    <property type="molecule type" value="Genomic_DNA"/>
</dbReference>
<feature type="transmembrane region" description="Helical" evidence="1">
    <location>
        <begin position="25"/>
        <end position="42"/>
    </location>
</feature>
<evidence type="ECO:0000256" key="1">
    <source>
        <dbReference type="SAM" id="Phobius"/>
    </source>
</evidence>
<sequence>MKLLQPIVASIASIAILSWLMPNVGYHNITTLIFAAIVLTLLQRIIEPILKALFLPINVVTLGLFSLVINVFILWLATYLVPGFVIEPVVLLGVHLNQFFSLLLISFLLSFCQSILGRIL</sequence>
<comment type="caution">
    <text evidence="2">The sequence shown here is derived from an EMBL/GenBank/DDBJ whole genome shotgun (WGS) entry which is preliminary data.</text>
</comment>
<reference evidence="2" key="1">
    <citation type="submission" date="2019-08" db="EMBL/GenBank/DDBJ databases">
        <authorList>
            <person name="Kucharzyk K."/>
            <person name="Murdoch R.W."/>
            <person name="Higgins S."/>
            <person name="Loffler F."/>
        </authorList>
    </citation>
    <scope>NUCLEOTIDE SEQUENCE</scope>
</reference>
<protein>
    <recommendedName>
        <fullName evidence="3">Phage holin family protein</fullName>
    </recommendedName>
</protein>
<dbReference type="Pfam" id="PF04020">
    <property type="entry name" value="Phage_holin_4_2"/>
    <property type="match status" value="1"/>
</dbReference>
<dbReference type="PANTHER" id="PTHR37309">
    <property type="entry name" value="SLR0284 PROTEIN"/>
    <property type="match status" value="1"/>
</dbReference>
<feature type="transmembrane region" description="Helical" evidence="1">
    <location>
        <begin position="98"/>
        <end position="116"/>
    </location>
</feature>
<evidence type="ECO:0008006" key="3">
    <source>
        <dbReference type="Google" id="ProtNLM"/>
    </source>
</evidence>
<dbReference type="PANTHER" id="PTHR37309:SF1">
    <property type="entry name" value="SLR0284 PROTEIN"/>
    <property type="match status" value="1"/>
</dbReference>
<dbReference type="InterPro" id="IPR007165">
    <property type="entry name" value="Phage_holin_4_2"/>
</dbReference>
<organism evidence="2">
    <name type="scientific">bioreactor metagenome</name>
    <dbReference type="NCBI Taxonomy" id="1076179"/>
    <lineage>
        <taxon>unclassified sequences</taxon>
        <taxon>metagenomes</taxon>
        <taxon>ecological metagenomes</taxon>
    </lineage>
</organism>
<feature type="transmembrane region" description="Helical" evidence="1">
    <location>
        <begin position="54"/>
        <end position="78"/>
    </location>
</feature>
<gene>
    <name evidence="2" type="ORF">SDC9_111731</name>
</gene>
<dbReference type="AlphaFoldDB" id="A0A645BHA2"/>
<evidence type="ECO:0000313" key="2">
    <source>
        <dbReference type="EMBL" id="MPM64840.1"/>
    </source>
</evidence>
<accession>A0A645BHA2</accession>
<keyword evidence="1" id="KW-1133">Transmembrane helix</keyword>
<name>A0A645BHA2_9ZZZZ</name>
<keyword evidence="1" id="KW-0812">Transmembrane</keyword>